<protein>
    <submittedName>
        <fullName evidence="1">Uncharacterized protein</fullName>
    </submittedName>
</protein>
<gene>
    <name evidence="1" type="ORF">ACFOX3_13765</name>
</gene>
<proteinExistence type="predicted"/>
<evidence type="ECO:0000313" key="2">
    <source>
        <dbReference type="Proteomes" id="UP001595840"/>
    </source>
</evidence>
<accession>A0ABV8V8A0</accession>
<dbReference type="EMBL" id="JBHSCX010000020">
    <property type="protein sequence ID" value="MFC4363378.1"/>
    <property type="molecule type" value="Genomic_DNA"/>
</dbReference>
<name>A0ABV8V8A0_9GAMM</name>
<keyword evidence="2" id="KW-1185">Reference proteome</keyword>
<evidence type="ECO:0000313" key="1">
    <source>
        <dbReference type="EMBL" id="MFC4363378.1"/>
    </source>
</evidence>
<sequence>MNVKLDGALLSFKAPIHYPANSSITSERSPKGDSLVDFGSEAISKENNFLINEWSPCFRAWSFNAPWFAGYAASLSMRLSVLEFPELPEHATYFNAQAFKYGIGSFLESIFGQTIVEGEVPYPVKGPLNWKVRGHTRLPSASLEMMHENGTDKELFFFTPLERNRIVCFNFFMRRYCKVNSDQDADAIFLEMSSLAERIITSVHVEFNSKSEMQIKSVEAAGQAQELDSNFPPIQWGAESKTPLTLPI</sequence>
<organism evidence="1 2">
    <name type="scientific">Simiduia curdlanivorans</name>
    <dbReference type="NCBI Taxonomy" id="1492769"/>
    <lineage>
        <taxon>Bacteria</taxon>
        <taxon>Pseudomonadati</taxon>
        <taxon>Pseudomonadota</taxon>
        <taxon>Gammaproteobacteria</taxon>
        <taxon>Cellvibrionales</taxon>
        <taxon>Cellvibrionaceae</taxon>
        <taxon>Simiduia</taxon>
    </lineage>
</organism>
<comment type="caution">
    <text evidence="1">The sequence shown here is derived from an EMBL/GenBank/DDBJ whole genome shotgun (WGS) entry which is preliminary data.</text>
</comment>
<dbReference type="Proteomes" id="UP001595840">
    <property type="component" value="Unassembled WGS sequence"/>
</dbReference>
<dbReference type="RefSeq" id="WP_290261123.1">
    <property type="nucleotide sequence ID" value="NZ_JAUFQG010000004.1"/>
</dbReference>
<reference evidence="2" key="1">
    <citation type="journal article" date="2019" name="Int. J. Syst. Evol. Microbiol.">
        <title>The Global Catalogue of Microorganisms (GCM) 10K type strain sequencing project: providing services to taxonomists for standard genome sequencing and annotation.</title>
        <authorList>
            <consortium name="The Broad Institute Genomics Platform"/>
            <consortium name="The Broad Institute Genome Sequencing Center for Infectious Disease"/>
            <person name="Wu L."/>
            <person name="Ma J."/>
        </authorList>
    </citation>
    <scope>NUCLEOTIDE SEQUENCE [LARGE SCALE GENOMIC DNA]</scope>
    <source>
        <strain evidence="2">CECT 8570</strain>
    </source>
</reference>